<comment type="caution">
    <text evidence="5">The sequence shown here is derived from an EMBL/GenBank/DDBJ whole genome shotgun (WGS) entry which is preliminary data.</text>
</comment>
<evidence type="ECO:0000313" key="5">
    <source>
        <dbReference type="EMBL" id="MCA9383940.1"/>
    </source>
</evidence>
<accession>A0A955RJZ4</accession>
<dbReference type="SUPFAM" id="SSF69318">
    <property type="entry name" value="Integrin alpha N-terminal domain"/>
    <property type="match status" value="1"/>
</dbReference>
<dbReference type="GO" id="GO:0016787">
    <property type="term" value="F:hydrolase activity"/>
    <property type="evidence" value="ECO:0007669"/>
    <property type="project" value="UniProtKB-KW"/>
</dbReference>
<keyword evidence="4" id="KW-0325">Glycoprotein</keyword>
<reference evidence="5" key="2">
    <citation type="journal article" date="2021" name="Microbiome">
        <title>Successional dynamics and alternative stable states in a saline activated sludge microbial community over 9 years.</title>
        <authorList>
            <person name="Wang Y."/>
            <person name="Ye J."/>
            <person name="Ju F."/>
            <person name="Liu L."/>
            <person name="Boyd J.A."/>
            <person name="Deng Y."/>
            <person name="Parks D.H."/>
            <person name="Jiang X."/>
            <person name="Yin X."/>
            <person name="Woodcroft B.J."/>
            <person name="Tyson G.W."/>
            <person name="Hugenholtz P."/>
            <person name="Polz M.F."/>
            <person name="Zhang T."/>
        </authorList>
    </citation>
    <scope>NUCLEOTIDE SEQUENCE</scope>
    <source>
        <strain evidence="5">HKST-UBA14</strain>
    </source>
</reference>
<keyword evidence="1" id="KW-0732">Signal</keyword>
<dbReference type="AlphaFoldDB" id="A0A955RJZ4"/>
<dbReference type="EMBL" id="JAGQLK010000183">
    <property type="protein sequence ID" value="MCA9383940.1"/>
    <property type="molecule type" value="Genomic_DNA"/>
</dbReference>
<dbReference type="InterPro" id="IPR013517">
    <property type="entry name" value="FG-GAP"/>
</dbReference>
<organism evidence="5 6">
    <name type="scientific">Candidatus Dojkabacteria bacterium</name>
    <dbReference type="NCBI Taxonomy" id="2099670"/>
    <lineage>
        <taxon>Bacteria</taxon>
        <taxon>Candidatus Dojkabacteria</taxon>
    </lineage>
</organism>
<evidence type="ECO:0000256" key="2">
    <source>
        <dbReference type="ARBA" id="ARBA00022737"/>
    </source>
</evidence>
<reference evidence="5" key="1">
    <citation type="submission" date="2020-04" db="EMBL/GenBank/DDBJ databases">
        <authorList>
            <person name="Zhang T."/>
        </authorList>
    </citation>
    <scope>NUCLEOTIDE SEQUENCE</scope>
    <source>
        <strain evidence="5">HKST-UBA14</strain>
    </source>
</reference>
<protein>
    <submittedName>
        <fullName evidence="5">Uncharacterized protein</fullName>
    </submittedName>
</protein>
<sequence length="677" mass="71129">MKIALKIKYSIFFIILFSATFLFLVHVSAGTNVDLLDSTNFDLRINGVGDTDVLGYAGLQIADINNNGKPDLIIAAPRTDYNTWVNSGSIYIIYDDIHTVTSPGTELNLSDPNNWNVRIDGDENPTNGNFRGLGWGSLQVADINGDTKLDIIAGEGGTAYSGANAGSVFIIDNDKINSYSGTGNTFHLGDSANYSIRIDGGAANEELPAGVDTISAGDFIGGSGTDLVLGTYLADYNSRANSGSVYIIGEAVLAANYPGTGDVISLATSTNYNLRIDGAVGGDNFGRSLVKGDIDNDNEIDLMVSAKQTDYTGGQAGSVYIFFNTLLKSFVGTGNTADLSVTSNFNVRYDGANGGDNLGYGAISNGDFNGNNSTDLLLNADLTDHNSRGNSGSLYIIYDDLVPNSGTGNIVLLSDTSNYHVRIDGAVAGDGLGFASTYVGDYDYDNYDDIIVHALAGNNSRSASGSVYLVNNDIFSGLMGTGNTLDIADSNNYSYRIDGAVTSDQLGYHGIRFDDLNGDGIEDMMIPALGGDPNGVNAAGYVYIIYGGSVVDNLITDLNVRLLNNLNIDPSSNLQFGDNTVVVGNNGIISGEVDVDFEFIGELDWSGVISLSDVANGKGLINGLEGAPGVISTPVLYIPIPSGYSSDQILVCPDVSTIDQIVENCSGGEIIQEGDSR</sequence>
<proteinExistence type="predicted"/>
<dbReference type="InterPro" id="IPR028994">
    <property type="entry name" value="Integrin_alpha_N"/>
</dbReference>
<dbReference type="PANTHER" id="PTHR23221:SF7">
    <property type="entry name" value="PHOSPHATIDYLINOSITOL-GLYCAN-SPECIFIC PHOSPHOLIPASE D"/>
    <property type="match status" value="1"/>
</dbReference>
<gene>
    <name evidence="5" type="ORF">KC909_06285</name>
</gene>
<feature type="non-terminal residue" evidence="5">
    <location>
        <position position="677"/>
    </location>
</feature>
<dbReference type="PROSITE" id="PS51470">
    <property type="entry name" value="FG_GAP"/>
    <property type="match status" value="2"/>
</dbReference>
<evidence type="ECO:0000256" key="4">
    <source>
        <dbReference type="ARBA" id="ARBA00023180"/>
    </source>
</evidence>
<dbReference type="Proteomes" id="UP000783287">
    <property type="component" value="Unassembled WGS sequence"/>
</dbReference>
<evidence type="ECO:0000256" key="3">
    <source>
        <dbReference type="ARBA" id="ARBA00022801"/>
    </source>
</evidence>
<keyword evidence="3" id="KW-0378">Hydrolase</keyword>
<evidence type="ECO:0000313" key="6">
    <source>
        <dbReference type="Proteomes" id="UP000783287"/>
    </source>
</evidence>
<evidence type="ECO:0000256" key="1">
    <source>
        <dbReference type="ARBA" id="ARBA00022729"/>
    </source>
</evidence>
<name>A0A955RJZ4_9BACT</name>
<dbReference type="PANTHER" id="PTHR23221">
    <property type="entry name" value="GLYCOSYLPHOSPHATIDYLINOSITOL PHOSPHOLIPASE D"/>
    <property type="match status" value="1"/>
</dbReference>
<keyword evidence="2" id="KW-0677">Repeat</keyword>
<dbReference type="Pfam" id="PF01839">
    <property type="entry name" value="FG-GAP"/>
    <property type="match status" value="1"/>
</dbReference>
<dbReference type="SMART" id="SM00191">
    <property type="entry name" value="Int_alpha"/>
    <property type="match status" value="3"/>
</dbReference>
<dbReference type="InterPro" id="IPR013519">
    <property type="entry name" value="Int_alpha_beta-p"/>
</dbReference>
<dbReference type="Gene3D" id="2.130.10.130">
    <property type="entry name" value="Integrin alpha, N-terminal"/>
    <property type="match status" value="3"/>
</dbReference>